<reference evidence="2" key="1">
    <citation type="submission" date="2016-11" db="UniProtKB">
        <authorList>
            <consortium name="WormBaseParasite"/>
        </authorList>
    </citation>
    <scope>IDENTIFICATION</scope>
    <source>
        <strain evidence="2">KR3021</strain>
    </source>
</reference>
<accession>A0AC35TRR2</accession>
<evidence type="ECO:0000313" key="2">
    <source>
        <dbReference type="WBParaSite" id="RSKR_0000320800.1"/>
    </source>
</evidence>
<dbReference type="WBParaSite" id="RSKR_0000320800.1">
    <property type="protein sequence ID" value="RSKR_0000320800.1"/>
    <property type="gene ID" value="RSKR_0000320800"/>
</dbReference>
<dbReference type="Proteomes" id="UP000095286">
    <property type="component" value="Unplaced"/>
</dbReference>
<sequence length="779" mass="86536">MDSPTLPPPPIQLSYNNGNGHETNTCNTSSLARSFITSVDQVKVRTKAPAVPPKPRIDSIRLSMANIKDSNDWELDALLNELSDLQTQLNSSTGTDQLLLGIPSLSTPTHKSNLKNGSTSSYSLASQVTHYGSNDEFRPSTTCTSPDIDSAYGENSVDCPSMARPDAPSDFSSNDSCRGSLNTPSPTQQVSSAIKSGAITPPASVVSSCSSSSGVSSSSSSTHPKQISVLPNITSTLNSNDEYSTKSTKSNLTPGEVKAQKIREALEKMKEANIKKVFVKFFLDDGHTVSILVDERWTANEVMKTIAAKLNITLHVEHTIVEEYPDLKFKRIYEDQESVVENILMWTTDSTNKLYFTRVSDKYLFMNYPQHFLVNEKTRESIPEPHVNWTAANRESFIKLFFDKDNTTPPELDGFLMLKQDGKKSWKKHYFVIRSSGLYYSVKEKSKASKDLTCIMNFYSNQVYQSTDWKKKYKAPTDFGFAIKPPQIQVKNSKYIKYICAEDEPTFRKWLIALRIAKNGYDLYNNYTLAMNRMVASQVHTPTRIETPSISSRISSPIHSLKPIQTSNTSSAASSLSINEGYSSNMSTSSNNSSSQHTMGKNFCFDQDDCGTIKRAPADISVIDGRQGYSNRSSVNMRPGLMCAEVSRNSYEANHQQRVVFAEDHRNSRPSLVGDNSENDTDTDEEPLPPPPVKATCFGGPDNFIQSYSQSQVGTFTPTMPLKSALKRPGPPPPPKRSDATKLQMTPTRVQMPMSNNQATTFNSELQSAMLRRLNVVDR</sequence>
<evidence type="ECO:0000313" key="1">
    <source>
        <dbReference type="Proteomes" id="UP000095286"/>
    </source>
</evidence>
<name>A0AC35TRR2_9BILA</name>
<proteinExistence type="predicted"/>
<protein>
    <submittedName>
        <fullName evidence="2">Ras-associating domain-containing protein</fullName>
    </submittedName>
</protein>
<organism evidence="1 2">
    <name type="scientific">Rhabditophanes sp. KR3021</name>
    <dbReference type="NCBI Taxonomy" id="114890"/>
    <lineage>
        <taxon>Eukaryota</taxon>
        <taxon>Metazoa</taxon>
        <taxon>Ecdysozoa</taxon>
        <taxon>Nematoda</taxon>
        <taxon>Chromadorea</taxon>
        <taxon>Rhabditida</taxon>
        <taxon>Tylenchina</taxon>
        <taxon>Panagrolaimomorpha</taxon>
        <taxon>Strongyloidoidea</taxon>
        <taxon>Alloionematidae</taxon>
        <taxon>Rhabditophanes</taxon>
    </lineage>
</organism>